<accession>A0A0C2DNY6</accession>
<dbReference type="InterPro" id="IPR036167">
    <property type="entry name" value="tRNA_intron_Endo_cat-like_sf"/>
</dbReference>
<comment type="similarity">
    <text evidence="1">Belongs to the tRNA-intron endonuclease family.</text>
</comment>
<dbReference type="GO" id="GO:0005634">
    <property type="term" value="C:nucleus"/>
    <property type="evidence" value="ECO:0007669"/>
    <property type="project" value="UniProtKB-ARBA"/>
</dbReference>
<feature type="domain" description="tRNA intron endonuclease catalytic" evidence="7">
    <location>
        <begin position="36"/>
        <end position="109"/>
    </location>
</feature>
<dbReference type="GO" id="GO:0000379">
    <property type="term" value="P:tRNA-type intron splice site recognition and cleavage"/>
    <property type="evidence" value="ECO:0007669"/>
    <property type="project" value="TreeGrafter"/>
</dbReference>
<dbReference type="OrthoDB" id="10256176at2759"/>
<dbReference type="GO" id="GO:0000213">
    <property type="term" value="F:tRNA-intron lyase activity"/>
    <property type="evidence" value="ECO:0007669"/>
    <property type="project" value="UniProtKB-EC"/>
</dbReference>
<keyword evidence="8" id="KW-0378">Hydrolase</keyword>
<keyword evidence="3" id="KW-0819">tRNA processing</keyword>
<dbReference type="AlphaFoldDB" id="A0A0C2DNY6"/>
<gene>
    <name evidence="8" type="ORF">ANCDUO_05311</name>
</gene>
<keyword evidence="6" id="KW-0812">Transmembrane</keyword>
<dbReference type="Gene3D" id="3.40.1350.10">
    <property type="match status" value="1"/>
</dbReference>
<dbReference type="InterPro" id="IPR006677">
    <property type="entry name" value="tRNA_intron_Endonuc_cat-like"/>
</dbReference>
<dbReference type="InterPro" id="IPR011856">
    <property type="entry name" value="tRNA_endonuc-like_dom_sf"/>
</dbReference>
<evidence type="ECO:0000313" key="8">
    <source>
        <dbReference type="EMBL" id="KIH64377.1"/>
    </source>
</evidence>
<dbReference type="GO" id="GO:0003676">
    <property type="term" value="F:nucleic acid binding"/>
    <property type="evidence" value="ECO:0007669"/>
    <property type="project" value="InterPro"/>
</dbReference>
<evidence type="ECO:0000256" key="6">
    <source>
        <dbReference type="SAM" id="Phobius"/>
    </source>
</evidence>
<sequence length="135" mass="15758">MYNFISILYDDTHETDDNLYRWLDDYEIPVPSTREFRARELVYHDLWRKGYYLTSGEQFGSAWLVYEGLPGDVHAKFLCEFVLDDENLSPLNLISLVRVATQVKLVFIYFCSFILLVFGNSLGQCIEIVYGNVCC</sequence>
<keyword evidence="8" id="KW-0255">Endonuclease</keyword>
<name>A0A0C2DNY6_9BILA</name>
<dbReference type="PANTHER" id="PTHR13070:SF0">
    <property type="entry name" value="TRNA-SPLICING ENDONUCLEASE SUBUNIT SEN34"/>
    <property type="match status" value="1"/>
</dbReference>
<dbReference type="CDD" id="cd22363">
    <property type="entry name" value="tRNA-intron_lyase_C"/>
    <property type="match status" value="1"/>
</dbReference>
<organism evidence="8 9">
    <name type="scientific">Ancylostoma duodenale</name>
    <dbReference type="NCBI Taxonomy" id="51022"/>
    <lineage>
        <taxon>Eukaryota</taxon>
        <taxon>Metazoa</taxon>
        <taxon>Ecdysozoa</taxon>
        <taxon>Nematoda</taxon>
        <taxon>Chromadorea</taxon>
        <taxon>Rhabditida</taxon>
        <taxon>Rhabditina</taxon>
        <taxon>Rhabditomorpha</taxon>
        <taxon>Strongyloidea</taxon>
        <taxon>Ancylostomatidae</taxon>
        <taxon>Ancylostomatinae</taxon>
        <taxon>Ancylostoma</taxon>
    </lineage>
</organism>
<evidence type="ECO:0000256" key="1">
    <source>
        <dbReference type="ARBA" id="ARBA00008078"/>
    </source>
</evidence>
<evidence type="ECO:0000256" key="5">
    <source>
        <dbReference type="ARBA" id="ARBA00034031"/>
    </source>
</evidence>
<comment type="catalytic activity">
    <reaction evidence="5">
        <text>pretRNA = a 3'-half-tRNA molecule with a 5'-OH end + a 5'-half-tRNA molecule with a 2',3'-cyclic phosphate end + an intron with a 2',3'-cyclic phosphate and a 5'-hydroxyl terminus.</text>
        <dbReference type="EC" id="4.6.1.16"/>
    </reaction>
</comment>
<protein>
    <recommendedName>
        <fullName evidence="2">tRNA-intron lyase</fullName>
        <ecNumber evidence="2">4.6.1.16</ecNumber>
    </recommendedName>
</protein>
<evidence type="ECO:0000313" key="9">
    <source>
        <dbReference type="Proteomes" id="UP000054047"/>
    </source>
</evidence>
<evidence type="ECO:0000256" key="3">
    <source>
        <dbReference type="ARBA" id="ARBA00022694"/>
    </source>
</evidence>
<dbReference type="PANTHER" id="PTHR13070">
    <property type="entry name" value="TRNA-SPLICING ENDONUCLEASE SUBUNIT SEN34-RELATED"/>
    <property type="match status" value="1"/>
</dbReference>
<evidence type="ECO:0000256" key="2">
    <source>
        <dbReference type="ARBA" id="ARBA00012573"/>
    </source>
</evidence>
<reference evidence="8 9" key="1">
    <citation type="submission" date="2013-12" db="EMBL/GenBank/DDBJ databases">
        <title>Draft genome of the parsitic nematode Ancylostoma duodenale.</title>
        <authorList>
            <person name="Mitreva M."/>
        </authorList>
    </citation>
    <scope>NUCLEOTIDE SEQUENCE [LARGE SCALE GENOMIC DNA]</scope>
    <source>
        <strain evidence="8 9">Zhejiang</strain>
    </source>
</reference>
<dbReference type="EC" id="4.6.1.16" evidence="2"/>
<dbReference type="Proteomes" id="UP000054047">
    <property type="component" value="Unassembled WGS sequence"/>
</dbReference>
<keyword evidence="8" id="KW-0540">Nuclease</keyword>
<dbReference type="Pfam" id="PF01974">
    <property type="entry name" value="tRNA_int_endo"/>
    <property type="match status" value="1"/>
</dbReference>
<evidence type="ECO:0000259" key="7">
    <source>
        <dbReference type="Pfam" id="PF01974"/>
    </source>
</evidence>
<evidence type="ECO:0000256" key="4">
    <source>
        <dbReference type="ARBA" id="ARBA00023239"/>
    </source>
</evidence>
<keyword evidence="6" id="KW-0472">Membrane</keyword>
<keyword evidence="9" id="KW-1185">Reference proteome</keyword>
<proteinExistence type="inferred from homology"/>
<keyword evidence="6" id="KW-1133">Transmembrane helix</keyword>
<dbReference type="SUPFAM" id="SSF53032">
    <property type="entry name" value="tRNA-intron endonuclease catalytic domain-like"/>
    <property type="match status" value="1"/>
</dbReference>
<keyword evidence="4" id="KW-0456">Lyase</keyword>
<dbReference type="EMBL" id="KN728101">
    <property type="protein sequence ID" value="KIH64377.1"/>
    <property type="molecule type" value="Genomic_DNA"/>
</dbReference>
<feature type="transmembrane region" description="Helical" evidence="6">
    <location>
        <begin position="105"/>
        <end position="123"/>
    </location>
</feature>